<dbReference type="AlphaFoldDB" id="A0A830CWN5"/>
<dbReference type="InterPro" id="IPR036420">
    <property type="entry name" value="BRCT_dom_sf"/>
</dbReference>
<comment type="catalytic activity">
    <reaction evidence="6">
        <text>O-phospho-L-threonyl-[protein] + H2O = L-threonyl-[protein] + phosphate</text>
        <dbReference type="Rhea" id="RHEA:47004"/>
        <dbReference type="Rhea" id="RHEA-COMP:11060"/>
        <dbReference type="Rhea" id="RHEA-COMP:11605"/>
        <dbReference type="ChEBI" id="CHEBI:15377"/>
        <dbReference type="ChEBI" id="CHEBI:30013"/>
        <dbReference type="ChEBI" id="CHEBI:43474"/>
        <dbReference type="ChEBI" id="CHEBI:61977"/>
        <dbReference type="EC" id="3.1.3.16"/>
    </reaction>
</comment>
<dbReference type="PANTHER" id="PTHR23081">
    <property type="entry name" value="RNA POLYMERASE II CTD PHOSPHATASE"/>
    <property type="match status" value="1"/>
</dbReference>
<keyword evidence="9" id="KW-1185">Reference proteome</keyword>
<evidence type="ECO:0000256" key="5">
    <source>
        <dbReference type="ARBA" id="ARBA00047761"/>
    </source>
</evidence>
<keyword evidence="4" id="KW-0539">Nucleus</keyword>
<dbReference type="SUPFAM" id="SSF52113">
    <property type="entry name" value="BRCT domain"/>
    <property type="match status" value="1"/>
</dbReference>
<evidence type="ECO:0000313" key="8">
    <source>
        <dbReference type="EMBL" id="GFQ01979.1"/>
    </source>
</evidence>
<evidence type="ECO:0000256" key="3">
    <source>
        <dbReference type="ARBA" id="ARBA00022801"/>
    </source>
</evidence>
<evidence type="ECO:0000259" key="7">
    <source>
        <dbReference type="PROSITE" id="PS50172"/>
    </source>
</evidence>
<comment type="caution">
    <text evidence="8">The sequence shown here is derived from an EMBL/GenBank/DDBJ whole genome shotgun (WGS) entry which is preliminary data.</text>
</comment>
<dbReference type="GO" id="GO:0005634">
    <property type="term" value="C:nucleus"/>
    <property type="evidence" value="ECO:0007669"/>
    <property type="project" value="UniProtKB-SubCell"/>
</dbReference>
<evidence type="ECO:0000313" key="9">
    <source>
        <dbReference type="Proteomes" id="UP000653305"/>
    </source>
</evidence>
<dbReference type="InterPro" id="IPR001357">
    <property type="entry name" value="BRCT_dom"/>
</dbReference>
<dbReference type="GO" id="GO:0008420">
    <property type="term" value="F:RNA polymerase II CTD heptapeptide repeat phosphatase activity"/>
    <property type="evidence" value="ECO:0007669"/>
    <property type="project" value="InterPro"/>
</dbReference>
<protein>
    <recommendedName>
        <fullName evidence="2">protein-serine/threonine phosphatase</fullName>
        <ecNumber evidence="2">3.1.3.16</ecNumber>
    </recommendedName>
</protein>
<sequence>MAEQLGATCSNEVDASVTHVVSMDAGTEKSRWAVQENKFLINPRWIEASCYLWQKQPEDNFAVHSQAKNK</sequence>
<dbReference type="InterPro" id="IPR039189">
    <property type="entry name" value="Fcp1"/>
</dbReference>
<evidence type="ECO:0000256" key="1">
    <source>
        <dbReference type="ARBA" id="ARBA00004123"/>
    </source>
</evidence>
<dbReference type="Gene3D" id="3.40.50.10190">
    <property type="entry name" value="BRCT domain"/>
    <property type="match status" value="1"/>
</dbReference>
<name>A0A830CWN5_9LAMI</name>
<evidence type="ECO:0000256" key="4">
    <source>
        <dbReference type="ARBA" id="ARBA00023242"/>
    </source>
</evidence>
<gene>
    <name evidence="8" type="ORF">PHJA_002341800</name>
</gene>
<dbReference type="Proteomes" id="UP000653305">
    <property type="component" value="Unassembled WGS sequence"/>
</dbReference>
<dbReference type="EC" id="3.1.3.16" evidence="2"/>
<reference evidence="8" key="1">
    <citation type="submission" date="2020-07" db="EMBL/GenBank/DDBJ databases">
        <title>Ethylene signaling mediates host invasion by parasitic plants.</title>
        <authorList>
            <person name="Yoshida S."/>
        </authorList>
    </citation>
    <scope>NUCLEOTIDE SEQUENCE</scope>
    <source>
        <strain evidence="8">Okayama</strain>
    </source>
</reference>
<proteinExistence type="predicted"/>
<dbReference type="PANTHER" id="PTHR23081:SF36">
    <property type="entry name" value="RNA POLYMERASE II SUBUNIT A C-TERMINAL DOMAIN PHOSPHATASE"/>
    <property type="match status" value="1"/>
</dbReference>
<dbReference type="PROSITE" id="PS50172">
    <property type="entry name" value="BRCT"/>
    <property type="match status" value="1"/>
</dbReference>
<feature type="domain" description="BRCT" evidence="7">
    <location>
        <begin position="1"/>
        <end position="63"/>
    </location>
</feature>
<keyword evidence="3" id="KW-0378">Hydrolase</keyword>
<evidence type="ECO:0000256" key="6">
    <source>
        <dbReference type="ARBA" id="ARBA00048336"/>
    </source>
</evidence>
<dbReference type="Pfam" id="PF12738">
    <property type="entry name" value="PTCB-BRCT"/>
    <property type="match status" value="1"/>
</dbReference>
<evidence type="ECO:0000256" key="2">
    <source>
        <dbReference type="ARBA" id="ARBA00013081"/>
    </source>
</evidence>
<comment type="subcellular location">
    <subcellularLocation>
        <location evidence="1">Nucleus</location>
    </subcellularLocation>
</comment>
<dbReference type="EMBL" id="BMAC01000719">
    <property type="protein sequence ID" value="GFQ01979.1"/>
    <property type="molecule type" value="Genomic_DNA"/>
</dbReference>
<dbReference type="OrthoDB" id="1732676at2759"/>
<organism evidence="8 9">
    <name type="scientific">Phtheirospermum japonicum</name>
    <dbReference type="NCBI Taxonomy" id="374723"/>
    <lineage>
        <taxon>Eukaryota</taxon>
        <taxon>Viridiplantae</taxon>
        <taxon>Streptophyta</taxon>
        <taxon>Embryophyta</taxon>
        <taxon>Tracheophyta</taxon>
        <taxon>Spermatophyta</taxon>
        <taxon>Magnoliopsida</taxon>
        <taxon>eudicotyledons</taxon>
        <taxon>Gunneridae</taxon>
        <taxon>Pentapetalae</taxon>
        <taxon>asterids</taxon>
        <taxon>lamiids</taxon>
        <taxon>Lamiales</taxon>
        <taxon>Orobanchaceae</taxon>
        <taxon>Orobanchaceae incertae sedis</taxon>
        <taxon>Phtheirospermum</taxon>
    </lineage>
</organism>
<accession>A0A830CWN5</accession>
<comment type="catalytic activity">
    <reaction evidence="5">
        <text>O-phospho-L-seryl-[protein] + H2O = L-seryl-[protein] + phosphate</text>
        <dbReference type="Rhea" id="RHEA:20629"/>
        <dbReference type="Rhea" id="RHEA-COMP:9863"/>
        <dbReference type="Rhea" id="RHEA-COMP:11604"/>
        <dbReference type="ChEBI" id="CHEBI:15377"/>
        <dbReference type="ChEBI" id="CHEBI:29999"/>
        <dbReference type="ChEBI" id="CHEBI:43474"/>
        <dbReference type="ChEBI" id="CHEBI:83421"/>
        <dbReference type="EC" id="3.1.3.16"/>
    </reaction>
</comment>